<evidence type="ECO:0000256" key="3">
    <source>
        <dbReference type="ARBA" id="ARBA00022630"/>
    </source>
</evidence>
<keyword evidence="6" id="KW-0325">Glycoprotein</keyword>
<evidence type="ECO:0000256" key="5">
    <source>
        <dbReference type="ARBA" id="ARBA00022827"/>
    </source>
</evidence>
<dbReference type="EMBL" id="JBBNAG010000009">
    <property type="protein sequence ID" value="KAK9105958.1"/>
    <property type="molecule type" value="Genomic_DNA"/>
</dbReference>
<comment type="caution">
    <text evidence="9">The sequence shown here is derived from an EMBL/GenBank/DDBJ whole genome shotgun (WGS) entry which is preliminary data.</text>
</comment>
<keyword evidence="10" id="KW-1185">Reference proteome</keyword>
<dbReference type="InterPro" id="IPR016166">
    <property type="entry name" value="FAD-bd_PCMH"/>
</dbReference>
<dbReference type="Proteomes" id="UP001419268">
    <property type="component" value="Unassembled WGS sequence"/>
</dbReference>
<evidence type="ECO:0000259" key="8">
    <source>
        <dbReference type="PROSITE" id="PS51387"/>
    </source>
</evidence>
<evidence type="ECO:0000313" key="9">
    <source>
        <dbReference type="EMBL" id="KAK9105958.1"/>
    </source>
</evidence>
<dbReference type="InterPro" id="IPR036318">
    <property type="entry name" value="FAD-bd_PCMH-like_sf"/>
</dbReference>
<comment type="similarity">
    <text evidence="2">Belongs to the oxygen-dependent FAD-linked oxidoreductase family.</text>
</comment>
<dbReference type="PANTHER" id="PTHR32448">
    <property type="entry name" value="OS08G0158400 PROTEIN"/>
    <property type="match status" value="1"/>
</dbReference>
<evidence type="ECO:0000256" key="6">
    <source>
        <dbReference type="ARBA" id="ARBA00023180"/>
    </source>
</evidence>
<comment type="cofactor">
    <cofactor evidence="1">
        <name>FAD</name>
        <dbReference type="ChEBI" id="CHEBI:57692"/>
    </cofactor>
</comment>
<gene>
    <name evidence="9" type="ORF">Scep_022802</name>
</gene>
<dbReference type="Pfam" id="PF01565">
    <property type="entry name" value="FAD_binding_4"/>
    <property type="match status" value="1"/>
</dbReference>
<dbReference type="Gene3D" id="3.40.462.20">
    <property type="match status" value="1"/>
</dbReference>
<dbReference type="InterPro" id="IPR016167">
    <property type="entry name" value="FAD-bd_PCMH_sub1"/>
</dbReference>
<feature type="domain" description="FAD-binding PCMH-type" evidence="8">
    <location>
        <begin position="72"/>
        <end position="247"/>
    </location>
</feature>
<evidence type="ECO:0000256" key="7">
    <source>
        <dbReference type="SAM" id="SignalP"/>
    </source>
</evidence>
<reference evidence="9 10" key="1">
    <citation type="submission" date="2024-01" db="EMBL/GenBank/DDBJ databases">
        <title>Genome assemblies of Stephania.</title>
        <authorList>
            <person name="Yang L."/>
        </authorList>
    </citation>
    <scope>NUCLEOTIDE SEQUENCE [LARGE SCALE GENOMIC DNA]</scope>
    <source>
        <strain evidence="9">JXDWG</strain>
        <tissue evidence="9">Leaf</tissue>
    </source>
</reference>
<keyword evidence="3" id="KW-0285">Flavoprotein</keyword>
<dbReference type="Gene3D" id="3.30.465.10">
    <property type="match status" value="1"/>
</dbReference>
<evidence type="ECO:0000313" key="10">
    <source>
        <dbReference type="Proteomes" id="UP001419268"/>
    </source>
</evidence>
<organism evidence="9 10">
    <name type="scientific">Stephania cephalantha</name>
    <dbReference type="NCBI Taxonomy" id="152367"/>
    <lineage>
        <taxon>Eukaryota</taxon>
        <taxon>Viridiplantae</taxon>
        <taxon>Streptophyta</taxon>
        <taxon>Embryophyta</taxon>
        <taxon>Tracheophyta</taxon>
        <taxon>Spermatophyta</taxon>
        <taxon>Magnoliopsida</taxon>
        <taxon>Ranunculales</taxon>
        <taxon>Menispermaceae</taxon>
        <taxon>Menispermoideae</taxon>
        <taxon>Cissampelideae</taxon>
        <taxon>Stephania</taxon>
    </lineage>
</organism>
<feature type="signal peptide" evidence="7">
    <location>
        <begin position="1"/>
        <end position="18"/>
    </location>
</feature>
<dbReference type="InterPro" id="IPR012951">
    <property type="entry name" value="BBE"/>
</dbReference>
<evidence type="ECO:0000256" key="4">
    <source>
        <dbReference type="ARBA" id="ARBA00022729"/>
    </source>
</evidence>
<dbReference type="Pfam" id="PF08031">
    <property type="entry name" value="BBE"/>
    <property type="match status" value="1"/>
</dbReference>
<dbReference type="Gene3D" id="3.30.43.10">
    <property type="entry name" value="Uridine Diphospho-n-acetylenolpyruvylglucosamine Reductase, domain 2"/>
    <property type="match status" value="1"/>
</dbReference>
<dbReference type="PROSITE" id="PS51387">
    <property type="entry name" value="FAD_PCMH"/>
    <property type="match status" value="1"/>
</dbReference>
<feature type="chain" id="PRO_5042842476" description="FAD-binding PCMH-type domain-containing protein" evidence="7">
    <location>
        <begin position="19"/>
        <end position="535"/>
    </location>
</feature>
<dbReference type="GO" id="GO:0071949">
    <property type="term" value="F:FAD binding"/>
    <property type="evidence" value="ECO:0007669"/>
    <property type="project" value="InterPro"/>
</dbReference>
<proteinExistence type="inferred from homology"/>
<evidence type="ECO:0000256" key="1">
    <source>
        <dbReference type="ARBA" id="ARBA00001974"/>
    </source>
</evidence>
<sequence>METSIAAILGLLPILVYSISLAASGYANNDNFFRCLSTHSMHSLIPVYAPNNSSYSSILTSSIQNLLFLSSKTNKPSLVIAPLNESHVQAAVVCCRKHALLIKIRSGGHDFEGLSYTSHHVPFVLLDMFNMKSISINVEDRTAWVQAGASTGELYYRIAEKTSTLGFPGGLCPTVGVGGLITGGGYGYMLRKYGLAADNIVDAQIVNVQGQILNKESMGEDLFWAIRGGGGASFGVILSWKIKLVPVPSTVTIFEVSRTLEQGATELVHKWQYIAHKLPKEVYIRVPISKVNASQAGQKTIQAQFQSLFLGKTEQLLALMEQSFPELGLKPEDCMEVSWFQTMLYFSWLPMNASLSTLLVNPFRVSLKGKSDYVREPISKSGLQGIWKIMVEANNLEIALTPYGGIMSEIPASTLPFPHREGNIYQIGYLAIWNEKGTMAAKEKISWIRKLYKYMKPFVSKSPRSAYLNYRDIDLGHHDFMNDTSSYAKAKVWGSRYFGNNFDRLVQVKSKVDPDNFFRNEQGIPPVKLSASVYS</sequence>
<accession>A0AAP0HY51</accession>
<keyword evidence="5" id="KW-0274">FAD</keyword>
<keyword evidence="4 7" id="KW-0732">Signal</keyword>
<dbReference type="SUPFAM" id="SSF56176">
    <property type="entry name" value="FAD-binding/transporter-associated domain-like"/>
    <property type="match status" value="1"/>
</dbReference>
<dbReference type="InterPro" id="IPR006094">
    <property type="entry name" value="Oxid_FAD_bind_N"/>
</dbReference>
<dbReference type="InterPro" id="IPR016169">
    <property type="entry name" value="FAD-bd_PCMH_sub2"/>
</dbReference>
<protein>
    <recommendedName>
        <fullName evidence="8">FAD-binding PCMH-type domain-containing protein</fullName>
    </recommendedName>
</protein>
<dbReference type="AlphaFoldDB" id="A0AAP0HY51"/>
<dbReference type="GO" id="GO:0016491">
    <property type="term" value="F:oxidoreductase activity"/>
    <property type="evidence" value="ECO:0007669"/>
    <property type="project" value="InterPro"/>
</dbReference>
<name>A0AAP0HY51_9MAGN</name>
<evidence type="ECO:0000256" key="2">
    <source>
        <dbReference type="ARBA" id="ARBA00005466"/>
    </source>
</evidence>